<dbReference type="EMBL" id="GL876966">
    <property type="protein sequence ID" value="KLU81810.1"/>
    <property type="molecule type" value="Genomic_DNA"/>
</dbReference>
<dbReference type="CDD" id="cd02440">
    <property type="entry name" value="AdoMet_MTases"/>
    <property type="match status" value="1"/>
</dbReference>
<dbReference type="PANTHER" id="PTHR43591:SF24">
    <property type="entry name" value="2-METHOXY-6-POLYPRENYL-1,4-BENZOQUINOL METHYLASE, MITOCHONDRIAL"/>
    <property type="match status" value="1"/>
</dbReference>
<dbReference type="GO" id="GO:0008168">
    <property type="term" value="F:methyltransferase activity"/>
    <property type="evidence" value="ECO:0007669"/>
    <property type="project" value="TreeGrafter"/>
</dbReference>
<comment type="similarity">
    <text evidence="1">Belongs to the methyltransferase superfamily. LaeA methyltransferase family.</text>
</comment>
<dbReference type="Gene3D" id="3.40.50.150">
    <property type="entry name" value="Vaccinia Virus protein VP39"/>
    <property type="match status" value="1"/>
</dbReference>
<reference evidence="3" key="3">
    <citation type="submission" date="2011-03" db="EMBL/GenBank/DDBJ databases">
        <title>Annotation of Magnaporthe poae ATCC 64411.</title>
        <authorList>
            <person name="Ma L.-J."/>
            <person name="Dead R."/>
            <person name="Young S.K."/>
            <person name="Zeng Q."/>
            <person name="Gargeya S."/>
            <person name="Fitzgerald M."/>
            <person name="Haas B."/>
            <person name="Abouelleil A."/>
            <person name="Alvarado L."/>
            <person name="Arachchi H.M."/>
            <person name="Berlin A."/>
            <person name="Brown A."/>
            <person name="Chapman S.B."/>
            <person name="Chen Z."/>
            <person name="Dunbar C."/>
            <person name="Freedman E."/>
            <person name="Gearin G."/>
            <person name="Gellesch M."/>
            <person name="Goldberg J."/>
            <person name="Griggs A."/>
            <person name="Gujja S."/>
            <person name="Heiman D."/>
            <person name="Howarth C."/>
            <person name="Larson L."/>
            <person name="Lui A."/>
            <person name="MacDonald P.J.P."/>
            <person name="Mehta T."/>
            <person name="Montmayeur A."/>
            <person name="Murphy C."/>
            <person name="Neiman D."/>
            <person name="Pearson M."/>
            <person name="Priest M."/>
            <person name="Roberts A."/>
            <person name="Saif S."/>
            <person name="Shea T."/>
            <person name="Shenoy N."/>
            <person name="Sisk P."/>
            <person name="Stolte C."/>
            <person name="Sykes S."/>
            <person name="Yandava C."/>
            <person name="Wortman J."/>
            <person name="Nusbaum C."/>
            <person name="Birren B."/>
        </authorList>
    </citation>
    <scope>NUCLEOTIDE SEQUENCE</scope>
    <source>
        <strain evidence="3">ATCC 64411</strain>
    </source>
</reference>
<dbReference type="EnsemblFungi" id="MAPG_00891T0">
    <property type="protein sequence ID" value="MAPG_00891T0"/>
    <property type="gene ID" value="MAPG_00891"/>
</dbReference>
<gene>
    <name evidence="3" type="ORF">MAPG_00891</name>
</gene>
<dbReference type="eggNOG" id="ENOG502RBCG">
    <property type="taxonomic scope" value="Eukaryota"/>
</dbReference>
<dbReference type="Pfam" id="PF13489">
    <property type="entry name" value="Methyltransf_23"/>
    <property type="match status" value="1"/>
</dbReference>
<reference evidence="5" key="2">
    <citation type="submission" date="2010-05" db="EMBL/GenBank/DDBJ databases">
        <title>The genome sequence of Magnaporthe poae strain ATCC 64411.</title>
        <authorList>
            <person name="Ma L.-J."/>
            <person name="Dead R."/>
            <person name="Young S."/>
            <person name="Zeng Q."/>
            <person name="Koehrsen M."/>
            <person name="Alvarado L."/>
            <person name="Berlin A."/>
            <person name="Chapman S.B."/>
            <person name="Chen Z."/>
            <person name="Freedman E."/>
            <person name="Gellesch M."/>
            <person name="Goldberg J."/>
            <person name="Griggs A."/>
            <person name="Gujja S."/>
            <person name="Heilman E.R."/>
            <person name="Heiman D."/>
            <person name="Hepburn T."/>
            <person name="Howarth C."/>
            <person name="Jen D."/>
            <person name="Larson L."/>
            <person name="Mehta T."/>
            <person name="Neiman D."/>
            <person name="Pearson M."/>
            <person name="Roberts A."/>
            <person name="Saif S."/>
            <person name="Shea T."/>
            <person name="Shenoy N."/>
            <person name="Sisk P."/>
            <person name="Stolte C."/>
            <person name="Sykes S."/>
            <person name="Walk T."/>
            <person name="White J."/>
            <person name="Yandava C."/>
            <person name="Haas B."/>
            <person name="Nusbaum C."/>
            <person name="Birren B."/>
        </authorList>
    </citation>
    <scope>NUCLEOTIDE SEQUENCE [LARGE SCALE GENOMIC DNA]</scope>
    <source>
        <strain evidence="5">ATCC 64411 / 73-15</strain>
    </source>
</reference>
<dbReference type="SUPFAM" id="SSF53335">
    <property type="entry name" value="S-adenosyl-L-methionine-dependent methyltransferases"/>
    <property type="match status" value="1"/>
</dbReference>
<evidence type="ECO:0000313" key="5">
    <source>
        <dbReference type="Proteomes" id="UP000011715"/>
    </source>
</evidence>
<evidence type="ECO:0000256" key="1">
    <source>
        <dbReference type="ARBA" id="ARBA00038158"/>
    </source>
</evidence>
<evidence type="ECO:0000256" key="2">
    <source>
        <dbReference type="SAM" id="MobiDB-lite"/>
    </source>
</evidence>
<organism evidence="4 5">
    <name type="scientific">Magnaporthiopsis poae (strain ATCC 64411 / 73-15)</name>
    <name type="common">Kentucky bluegrass fungus</name>
    <name type="synonym">Magnaporthe poae</name>
    <dbReference type="NCBI Taxonomy" id="644358"/>
    <lineage>
        <taxon>Eukaryota</taxon>
        <taxon>Fungi</taxon>
        <taxon>Dikarya</taxon>
        <taxon>Ascomycota</taxon>
        <taxon>Pezizomycotina</taxon>
        <taxon>Sordariomycetes</taxon>
        <taxon>Sordariomycetidae</taxon>
        <taxon>Magnaporthales</taxon>
        <taxon>Magnaporthaceae</taxon>
        <taxon>Magnaporthiopsis</taxon>
    </lineage>
</organism>
<dbReference type="Proteomes" id="UP000011715">
    <property type="component" value="Unassembled WGS sequence"/>
</dbReference>
<protein>
    <recommendedName>
        <fullName evidence="6">Methyltransferase domain-containing protein</fullName>
    </recommendedName>
</protein>
<accession>A0A0C4DM88</accession>
<dbReference type="VEuPathDB" id="FungiDB:MAPG_00891"/>
<dbReference type="InterPro" id="IPR029063">
    <property type="entry name" value="SAM-dependent_MTases_sf"/>
</dbReference>
<dbReference type="STRING" id="644358.A0A0C4DM88"/>
<keyword evidence="5" id="KW-1185">Reference proteome</keyword>
<evidence type="ECO:0008006" key="6">
    <source>
        <dbReference type="Google" id="ProtNLM"/>
    </source>
</evidence>
<proteinExistence type="inferred from homology"/>
<dbReference type="OrthoDB" id="506498at2759"/>
<name>A0A0C4DM88_MAGP6</name>
<reference evidence="4" key="5">
    <citation type="submission" date="2015-06" db="UniProtKB">
        <authorList>
            <consortium name="EnsemblFungi"/>
        </authorList>
    </citation>
    <scope>IDENTIFICATION</scope>
    <source>
        <strain evidence="4">ATCC 64411</strain>
    </source>
</reference>
<evidence type="ECO:0000313" key="3">
    <source>
        <dbReference type="EMBL" id="KLU81810.1"/>
    </source>
</evidence>
<dbReference type="PANTHER" id="PTHR43591">
    <property type="entry name" value="METHYLTRANSFERASE"/>
    <property type="match status" value="1"/>
</dbReference>
<sequence length="287" mass="32883">MWKTDDEHGPFGLSKLSPPSDAQTEVLDPYYQQTVDFGGREYQRYAIENGAYFVPVDEDEEERLRLMHNVFNLLFEGTLIFPPIRNPRRILDCGFGTASWAVDVAQAYPNCVVNGIDISPLMAPEELPENVVLDVDDLNREGLSFERDTFDLVHSRMVAGGIHADRWLLYLRDIRHVLQPGGWCQMIEIYFNAQSDNGTLTENHALRQWSSRYLQSMTPYKDPRSALNLANLMTEAGYTDVRTVVYRLPMSAWSSDHREYAIGAANRDNIRRLLVSHAMYPFTTRLG</sequence>
<dbReference type="EMBL" id="ADBL01000215">
    <property type="status" value="NOT_ANNOTATED_CDS"/>
    <property type="molecule type" value="Genomic_DNA"/>
</dbReference>
<dbReference type="AlphaFoldDB" id="A0A0C4DM88"/>
<reference evidence="3" key="1">
    <citation type="submission" date="2010-05" db="EMBL/GenBank/DDBJ databases">
        <title>The Genome Sequence of Magnaporthe poae strain ATCC 64411.</title>
        <authorList>
            <consortium name="The Broad Institute Genome Sequencing Platform"/>
            <consortium name="Broad Institute Genome Sequencing Center for Infectious Disease"/>
            <person name="Ma L.-J."/>
            <person name="Dead R."/>
            <person name="Young S."/>
            <person name="Zeng Q."/>
            <person name="Koehrsen M."/>
            <person name="Alvarado L."/>
            <person name="Berlin A."/>
            <person name="Chapman S.B."/>
            <person name="Chen Z."/>
            <person name="Freedman E."/>
            <person name="Gellesch M."/>
            <person name="Goldberg J."/>
            <person name="Griggs A."/>
            <person name="Gujja S."/>
            <person name="Heilman E.R."/>
            <person name="Heiman D."/>
            <person name="Hepburn T."/>
            <person name="Howarth C."/>
            <person name="Jen D."/>
            <person name="Larson L."/>
            <person name="Mehta T."/>
            <person name="Neiman D."/>
            <person name="Pearson M."/>
            <person name="Roberts A."/>
            <person name="Saif S."/>
            <person name="Shea T."/>
            <person name="Shenoy N."/>
            <person name="Sisk P."/>
            <person name="Stolte C."/>
            <person name="Sykes S."/>
            <person name="Walk T."/>
            <person name="White J."/>
            <person name="Yandava C."/>
            <person name="Haas B."/>
            <person name="Nusbaum C."/>
            <person name="Birren B."/>
        </authorList>
    </citation>
    <scope>NUCLEOTIDE SEQUENCE</scope>
    <source>
        <strain evidence="3">ATCC 64411</strain>
    </source>
</reference>
<dbReference type="OMA" id="FPLYVCI"/>
<reference evidence="4" key="4">
    <citation type="journal article" date="2015" name="G3 (Bethesda)">
        <title>Genome sequences of three phytopathogenic species of the Magnaporthaceae family of fungi.</title>
        <authorList>
            <person name="Okagaki L.H."/>
            <person name="Nunes C.C."/>
            <person name="Sailsbery J."/>
            <person name="Clay B."/>
            <person name="Brown D."/>
            <person name="John T."/>
            <person name="Oh Y."/>
            <person name="Young N."/>
            <person name="Fitzgerald M."/>
            <person name="Haas B.J."/>
            <person name="Zeng Q."/>
            <person name="Young S."/>
            <person name="Adiconis X."/>
            <person name="Fan L."/>
            <person name="Levin J.Z."/>
            <person name="Mitchell T.K."/>
            <person name="Okubara P.A."/>
            <person name="Farman M.L."/>
            <person name="Kohn L.M."/>
            <person name="Birren B."/>
            <person name="Ma L.-J."/>
            <person name="Dean R.A."/>
        </authorList>
    </citation>
    <scope>NUCLEOTIDE SEQUENCE</scope>
    <source>
        <strain evidence="4">ATCC 64411 / 73-15</strain>
    </source>
</reference>
<feature type="region of interest" description="Disordered" evidence="2">
    <location>
        <begin position="1"/>
        <end position="22"/>
    </location>
</feature>
<evidence type="ECO:0000313" key="4">
    <source>
        <dbReference type="EnsemblFungi" id="MAPG_00891T0"/>
    </source>
</evidence>